<accession>A0A9P0DKT0</accession>
<keyword evidence="3" id="KW-1185">Reference proteome</keyword>
<evidence type="ECO:0000313" key="3">
    <source>
        <dbReference type="Proteomes" id="UP001152799"/>
    </source>
</evidence>
<feature type="compositionally biased region" description="Polar residues" evidence="1">
    <location>
        <begin position="46"/>
        <end position="88"/>
    </location>
</feature>
<proteinExistence type="predicted"/>
<gene>
    <name evidence="2" type="ORF">CEUTPL_LOCUS5739</name>
</gene>
<name>A0A9P0DKT0_9CUCU</name>
<organism evidence="2 3">
    <name type="scientific">Ceutorhynchus assimilis</name>
    <name type="common">cabbage seed weevil</name>
    <dbReference type="NCBI Taxonomy" id="467358"/>
    <lineage>
        <taxon>Eukaryota</taxon>
        <taxon>Metazoa</taxon>
        <taxon>Ecdysozoa</taxon>
        <taxon>Arthropoda</taxon>
        <taxon>Hexapoda</taxon>
        <taxon>Insecta</taxon>
        <taxon>Pterygota</taxon>
        <taxon>Neoptera</taxon>
        <taxon>Endopterygota</taxon>
        <taxon>Coleoptera</taxon>
        <taxon>Polyphaga</taxon>
        <taxon>Cucujiformia</taxon>
        <taxon>Curculionidae</taxon>
        <taxon>Ceutorhynchinae</taxon>
        <taxon>Ceutorhynchus</taxon>
    </lineage>
</organism>
<evidence type="ECO:0000256" key="1">
    <source>
        <dbReference type="SAM" id="MobiDB-lite"/>
    </source>
</evidence>
<feature type="region of interest" description="Disordered" evidence="1">
    <location>
        <begin position="203"/>
        <end position="231"/>
    </location>
</feature>
<feature type="region of interest" description="Disordered" evidence="1">
    <location>
        <begin position="44"/>
        <end position="134"/>
    </location>
</feature>
<dbReference type="EMBL" id="OU892278">
    <property type="protein sequence ID" value="CAH1126921.1"/>
    <property type="molecule type" value="Genomic_DNA"/>
</dbReference>
<evidence type="ECO:0000313" key="2">
    <source>
        <dbReference type="EMBL" id="CAH1126921.1"/>
    </source>
</evidence>
<dbReference type="Proteomes" id="UP001152799">
    <property type="component" value="Chromosome 2"/>
</dbReference>
<dbReference type="OrthoDB" id="6781962at2759"/>
<protein>
    <submittedName>
        <fullName evidence="2">Uncharacterized protein</fullName>
    </submittedName>
</protein>
<dbReference type="AlphaFoldDB" id="A0A9P0DKT0"/>
<reference evidence="2" key="1">
    <citation type="submission" date="2022-01" db="EMBL/GenBank/DDBJ databases">
        <authorList>
            <person name="King R."/>
        </authorList>
    </citation>
    <scope>NUCLEOTIDE SEQUENCE</scope>
</reference>
<feature type="compositionally biased region" description="Low complexity" evidence="1">
    <location>
        <begin position="100"/>
        <end position="117"/>
    </location>
</feature>
<sequence>MENNKWTVIHRKPIFKGPPVLCAWPYPSVAQLVKNELEKFAKEQQLALSNDNDETTASNQPELPQSNSEASQSNTETSQSNPQQTETNSQAQPPQPKPQPSQSIHKLSNSQQTQCTNPQPPQSNLLFPESNHSLPPSTSTHFFHFLRLMQMFPETHPATLHTVLTMSRNKFLVAIDKLLYAQRSRNDMMSKTIRPNVSVIRERQANSFSTRSHSNRGRPPKTQKYEPCSSSVSNNHLTDVLGSKTKYLVPTSTFKNQKLSINSNDNPNQKRPCVQIEDNDILEMYYDPSLDEETFEDLIENEDPSLNDESFKGFIENEDVLMNDNEEPEPNVIVVENSEDECK</sequence>